<feature type="transmembrane region" description="Helical" evidence="1">
    <location>
        <begin position="158"/>
        <end position="177"/>
    </location>
</feature>
<feature type="transmembrane region" description="Helical" evidence="1">
    <location>
        <begin position="104"/>
        <end position="124"/>
    </location>
</feature>
<accession>A0A285VWK9</accession>
<feature type="transmembrane region" description="Helical" evidence="1">
    <location>
        <begin position="400"/>
        <end position="424"/>
    </location>
</feature>
<dbReference type="EMBL" id="OBQK01000037">
    <property type="protein sequence ID" value="SOC58424.1"/>
    <property type="molecule type" value="Genomic_DNA"/>
</dbReference>
<dbReference type="AlphaFoldDB" id="A0A285VWK9"/>
<feature type="transmembrane region" description="Helical" evidence="1">
    <location>
        <begin position="252"/>
        <end position="278"/>
    </location>
</feature>
<dbReference type="Proteomes" id="UP000219688">
    <property type="component" value="Unassembled WGS sequence"/>
</dbReference>
<keyword evidence="1" id="KW-0812">Transmembrane</keyword>
<feature type="transmembrane region" description="Helical" evidence="1">
    <location>
        <begin position="189"/>
        <end position="208"/>
    </location>
</feature>
<reference evidence="3" key="1">
    <citation type="submission" date="2017-08" db="EMBL/GenBank/DDBJ databases">
        <authorList>
            <person name="Varghese N."/>
            <person name="Submissions S."/>
        </authorList>
    </citation>
    <scope>NUCLEOTIDE SEQUENCE [LARGE SCALE GENOMIC DNA]</scope>
    <source>
        <strain evidence="3">USBA17B2</strain>
    </source>
</reference>
<feature type="transmembrane region" description="Helical" evidence="1">
    <location>
        <begin position="61"/>
        <end position="84"/>
    </location>
</feature>
<name>A0A285VWK9_9MICO</name>
<protein>
    <submittedName>
        <fullName evidence="2">Uncharacterized protein</fullName>
    </submittedName>
</protein>
<feature type="transmembrane region" description="Helical" evidence="1">
    <location>
        <begin position="12"/>
        <end position="41"/>
    </location>
</feature>
<evidence type="ECO:0000313" key="2">
    <source>
        <dbReference type="EMBL" id="SOC58424.1"/>
    </source>
</evidence>
<keyword evidence="3" id="KW-1185">Reference proteome</keyword>
<proteinExistence type="predicted"/>
<organism evidence="2 3">
    <name type="scientific">Ornithinimicrobium cerasi</name>
    <dbReference type="NCBI Taxonomy" id="2248773"/>
    <lineage>
        <taxon>Bacteria</taxon>
        <taxon>Bacillati</taxon>
        <taxon>Actinomycetota</taxon>
        <taxon>Actinomycetes</taxon>
        <taxon>Micrococcales</taxon>
        <taxon>Ornithinimicrobiaceae</taxon>
        <taxon>Ornithinimicrobium</taxon>
    </lineage>
</organism>
<evidence type="ECO:0000256" key="1">
    <source>
        <dbReference type="SAM" id="Phobius"/>
    </source>
</evidence>
<keyword evidence="1" id="KW-1133">Transmembrane helix</keyword>
<evidence type="ECO:0000313" key="3">
    <source>
        <dbReference type="Proteomes" id="UP000219688"/>
    </source>
</evidence>
<feature type="transmembrane region" description="Helical" evidence="1">
    <location>
        <begin position="361"/>
        <end position="388"/>
    </location>
</feature>
<sequence length="447" mass="47727">MSGGVLSRAGRAVLGALSVVLEGMRLLVAHWPVLVVVLLLGSVARELVLWGSFELSRVSPVGATITVALAPLSAVVALVVALRVVMPSMRHVPDEAGMPRARRLTVVASALVPFLAVYASQGYLREDVRRFVNEVTADEFRSTNWFIETAADRTLADASVPVTAAVVVGALVLRWGLDRSGLAQRNLGLGLLAAWVEALWLVTIARTISSGWDGAWGWVLDRRGVALLLEGWGSLVRVLGPVGTWSDAAVSWLWALLGDFDALLVVPLAWLVVGAVVYGREIGGPDPEDLGTVRDRVAGAVRDPRALARLERARQRTARVRDRVSRVPGWLRDWAVAPVTSVTDRFAALGRGLLTLLRAGLVPMVTLCVVLVLARHAGVVVALLLRAVVGPMDAEWGRVIAPYVSMGLNLVTTLLMVVLIAAAVDRFLARPAQETADAAATPVASRT</sequence>
<dbReference type="RefSeq" id="WP_097189476.1">
    <property type="nucleotide sequence ID" value="NZ_OBQK01000037.1"/>
</dbReference>
<gene>
    <name evidence="2" type="ORF">SAMN05421879_1377</name>
</gene>
<keyword evidence="1" id="KW-0472">Membrane</keyword>